<dbReference type="InterPro" id="IPR045185">
    <property type="entry name" value="PUB22/23/24-like"/>
</dbReference>
<dbReference type="InterPro" id="IPR058678">
    <property type="entry name" value="ARM_PUB"/>
</dbReference>
<evidence type="ECO:0000256" key="5">
    <source>
        <dbReference type="ARBA" id="ARBA00022737"/>
    </source>
</evidence>
<dbReference type="Proteomes" id="UP001417504">
    <property type="component" value="Unassembled WGS sequence"/>
</dbReference>
<dbReference type="FunFam" id="3.30.40.10:FF:000502">
    <property type="entry name" value="RING-type E3 ubiquitin transferase"/>
    <property type="match status" value="1"/>
</dbReference>
<dbReference type="InterPro" id="IPR011989">
    <property type="entry name" value="ARM-like"/>
</dbReference>
<feature type="region of interest" description="Disordered" evidence="8">
    <location>
        <begin position="291"/>
        <end position="310"/>
    </location>
</feature>
<dbReference type="AlphaFoldDB" id="A0AAP0NLL4"/>
<dbReference type="GO" id="GO:0061630">
    <property type="term" value="F:ubiquitin protein ligase activity"/>
    <property type="evidence" value="ECO:0007669"/>
    <property type="project" value="UniProtKB-UniRule"/>
</dbReference>
<evidence type="ECO:0000256" key="1">
    <source>
        <dbReference type="ARBA" id="ARBA00000900"/>
    </source>
</evidence>
<keyword evidence="4 7" id="KW-0808">Transferase</keyword>
<keyword evidence="5" id="KW-0677">Repeat</keyword>
<evidence type="ECO:0000256" key="7">
    <source>
        <dbReference type="RuleBase" id="RU369093"/>
    </source>
</evidence>
<dbReference type="SUPFAM" id="SSF57850">
    <property type="entry name" value="RING/U-box"/>
    <property type="match status" value="1"/>
</dbReference>
<dbReference type="PANTHER" id="PTHR22849:SF158">
    <property type="entry name" value="U-BOX DOMAIN-CONTAINING PROTEIN"/>
    <property type="match status" value="1"/>
</dbReference>
<evidence type="ECO:0000256" key="2">
    <source>
        <dbReference type="ARBA" id="ARBA00003861"/>
    </source>
</evidence>
<dbReference type="Gene3D" id="1.25.10.10">
    <property type="entry name" value="Leucine-rich Repeat Variant"/>
    <property type="match status" value="2"/>
</dbReference>
<dbReference type="InterPro" id="IPR013083">
    <property type="entry name" value="Znf_RING/FYVE/PHD"/>
</dbReference>
<evidence type="ECO:0000256" key="8">
    <source>
        <dbReference type="SAM" id="MobiDB-lite"/>
    </source>
</evidence>
<protein>
    <recommendedName>
        <fullName evidence="7 9">U-box domain-containing protein</fullName>
        <ecNumber evidence="7">2.3.2.27</ecNumber>
    </recommendedName>
    <alternativeName>
        <fullName evidence="7">RING-type E3 ubiquitin transferase PUB</fullName>
    </alternativeName>
</protein>
<dbReference type="EMBL" id="JBBNAE010000007">
    <property type="protein sequence ID" value="KAK9110440.1"/>
    <property type="molecule type" value="Genomic_DNA"/>
</dbReference>
<reference evidence="10 11" key="1">
    <citation type="submission" date="2024-01" db="EMBL/GenBank/DDBJ databases">
        <title>Genome assemblies of Stephania.</title>
        <authorList>
            <person name="Yang L."/>
        </authorList>
    </citation>
    <scope>NUCLEOTIDE SEQUENCE [LARGE SCALE GENOMIC DNA]</scope>
    <source>
        <strain evidence="10">QJT</strain>
        <tissue evidence="10">Leaf</tissue>
    </source>
</reference>
<dbReference type="SMART" id="SM00504">
    <property type="entry name" value="Ubox"/>
    <property type="match status" value="1"/>
</dbReference>
<dbReference type="Gene3D" id="3.30.40.10">
    <property type="entry name" value="Zinc/RING finger domain, C3HC4 (zinc finger)"/>
    <property type="match status" value="1"/>
</dbReference>
<keyword evidence="6 7" id="KW-0833">Ubl conjugation pathway</keyword>
<feature type="domain" description="U-box" evidence="9">
    <location>
        <begin position="10"/>
        <end position="84"/>
    </location>
</feature>
<dbReference type="PROSITE" id="PS51698">
    <property type="entry name" value="U_BOX"/>
    <property type="match status" value="1"/>
</dbReference>
<name>A0AAP0NLL4_9MAGN</name>
<comment type="catalytic activity">
    <reaction evidence="1 7">
        <text>S-ubiquitinyl-[E2 ubiquitin-conjugating enzyme]-L-cysteine + [acceptor protein]-L-lysine = [E2 ubiquitin-conjugating enzyme]-L-cysteine + N(6)-ubiquitinyl-[acceptor protein]-L-lysine.</text>
        <dbReference type="EC" id="2.3.2.27"/>
    </reaction>
</comment>
<dbReference type="PANTHER" id="PTHR22849">
    <property type="entry name" value="WDSAM1 PROTEIN"/>
    <property type="match status" value="1"/>
</dbReference>
<sequence>MVRNSDLFISVPTLFRCPISLDVMKSPVSLCTGVTYDRSSIQRWLDNGNNTCPATMQILHSKDFVPNHTLHRLIQIWSDSIRASSSASTTPTTISSDQVRVLVAKVVNMNVNGGEVVDLDLLKKIVAFGEVSEENRRFLGKIDGFARALLGLICNVDLDLVLVEVGVRVLDLILLNKNKDWSDGERELVRRREFLDSIVLVLEKGGLSSRISSVRVLEIVSAVDSEVKITVAENESVLYELIRLTSETVHSAKLSGLSGLIAVSSVHRRIKSRIVQAGAIQTLSKIISESSTTTNTNTNTTNSSSSSSSSSTSMIIESALRLLEMLSACKEGRAAICENEICVGAIVQKMMKVSKVATEHATVILWSVCYLFRDQRAQEVVSKSNGLTKLLLLMQSDCSPSVRQMCIDLIKIFRVNSKSCLSSYDTKTTHIMPF</sequence>
<dbReference type="InterPro" id="IPR003613">
    <property type="entry name" value="Ubox_domain"/>
</dbReference>
<dbReference type="Pfam" id="PF04564">
    <property type="entry name" value="U-box"/>
    <property type="match status" value="1"/>
</dbReference>
<gene>
    <name evidence="10" type="ORF">Sjap_018500</name>
</gene>
<dbReference type="SUPFAM" id="SSF48371">
    <property type="entry name" value="ARM repeat"/>
    <property type="match status" value="1"/>
</dbReference>
<keyword evidence="11" id="KW-1185">Reference proteome</keyword>
<evidence type="ECO:0000259" key="9">
    <source>
        <dbReference type="PROSITE" id="PS51698"/>
    </source>
</evidence>
<evidence type="ECO:0000256" key="4">
    <source>
        <dbReference type="ARBA" id="ARBA00022679"/>
    </source>
</evidence>
<dbReference type="InterPro" id="IPR045210">
    <property type="entry name" value="RING-Ubox_PUB"/>
</dbReference>
<dbReference type="CDD" id="cd16664">
    <property type="entry name" value="RING-Ubox_PUB"/>
    <property type="match status" value="1"/>
</dbReference>
<dbReference type="Pfam" id="PF25598">
    <property type="entry name" value="ARM_PUB"/>
    <property type="match status" value="1"/>
</dbReference>
<comment type="caution">
    <text evidence="10">The sequence shown here is derived from an EMBL/GenBank/DDBJ whole genome shotgun (WGS) entry which is preliminary data.</text>
</comment>
<evidence type="ECO:0000256" key="6">
    <source>
        <dbReference type="ARBA" id="ARBA00022786"/>
    </source>
</evidence>
<evidence type="ECO:0000313" key="11">
    <source>
        <dbReference type="Proteomes" id="UP001417504"/>
    </source>
</evidence>
<evidence type="ECO:0000313" key="10">
    <source>
        <dbReference type="EMBL" id="KAK9110440.1"/>
    </source>
</evidence>
<proteinExistence type="predicted"/>
<dbReference type="EC" id="2.3.2.27" evidence="7"/>
<comment type="pathway">
    <text evidence="3 7">Protein modification; protein ubiquitination.</text>
</comment>
<organism evidence="10 11">
    <name type="scientific">Stephania japonica</name>
    <dbReference type="NCBI Taxonomy" id="461633"/>
    <lineage>
        <taxon>Eukaryota</taxon>
        <taxon>Viridiplantae</taxon>
        <taxon>Streptophyta</taxon>
        <taxon>Embryophyta</taxon>
        <taxon>Tracheophyta</taxon>
        <taxon>Spermatophyta</taxon>
        <taxon>Magnoliopsida</taxon>
        <taxon>Ranunculales</taxon>
        <taxon>Menispermaceae</taxon>
        <taxon>Menispermoideae</taxon>
        <taxon>Cissampelideae</taxon>
        <taxon>Stephania</taxon>
    </lineage>
</organism>
<dbReference type="GO" id="GO:0016567">
    <property type="term" value="P:protein ubiquitination"/>
    <property type="evidence" value="ECO:0007669"/>
    <property type="project" value="UniProtKB-UniRule"/>
</dbReference>
<dbReference type="InterPro" id="IPR016024">
    <property type="entry name" value="ARM-type_fold"/>
</dbReference>
<comment type="function">
    <text evidence="2 7">Functions as an E3 ubiquitin ligase.</text>
</comment>
<evidence type="ECO:0000256" key="3">
    <source>
        <dbReference type="ARBA" id="ARBA00004906"/>
    </source>
</evidence>
<accession>A0AAP0NLL4</accession>